<dbReference type="Proteomes" id="UP000298663">
    <property type="component" value="Unassembled WGS sequence"/>
</dbReference>
<gene>
    <name evidence="2" type="ORF">L596_018396</name>
</gene>
<protein>
    <submittedName>
        <fullName evidence="2">Uncharacterized protein</fullName>
    </submittedName>
</protein>
<name>A0A4U5N4H9_STECR</name>
<organism evidence="2 3">
    <name type="scientific">Steinernema carpocapsae</name>
    <name type="common">Entomopathogenic nematode</name>
    <dbReference type="NCBI Taxonomy" id="34508"/>
    <lineage>
        <taxon>Eukaryota</taxon>
        <taxon>Metazoa</taxon>
        <taxon>Ecdysozoa</taxon>
        <taxon>Nematoda</taxon>
        <taxon>Chromadorea</taxon>
        <taxon>Rhabditida</taxon>
        <taxon>Tylenchina</taxon>
        <taxon>Panagrolaimomorpha</taxon>
        <taxon>Strongyloidoidea</taxon>
        <taxon>Steinernematidae</taxon>
        <taxon>Steinernema</taxon>
    </lineage>
</organism>
<feature type="region of interest" description="Disordered" evidence="1">
    <location>
        <begin position="373"/>
        <end position="399"/>
    </location>
</feature>
<feature type="compositionally biased region" description="Polar residues" evidence="1">
    <location>
        <begin position="349"/>
        <end position="364"/>
    </location>
</feature>
<evidence type="ECO:0000313" key="2">
    <source>
        <dbReference type="EMBL" id="TKR77416.1"/>
    </source>
</evidence>
<feature type="region of interest" description="Disordered" evidence="1">
    <location>
        <begin position="349"/>
        <end position="368"/>
    </location>
</feature>
<accession>A0A4U5N4H9</accession>
<evidence type="ECO:0000313" key="3">
    <source>
        <dbReference type="Proteomes" id="UP000298663"/>
    </source>
</evidence>
<proteinExistence type="predicted"/>
<comment type="caution">
    <text evidence="2">The sequence shown here is derived from an EMBL/GenBank/DDBJ whole genome shotgun (WGS) entry which is preliminary data.</text>
</comment>
<feature type="compositionally biased region" description="Basic and acidic residues" evidence="1">
    <location>
        <begin position="98"/>
        <end position="112"/>
    </location>
</feature>
<keyword evidence="3" id="KW-1185">Reference proteome</keyword>
<dbReference type="EMBL" id="AZBU02000005">
    <property type="protein sequence ID" value="TKR77416.1"/>
    <property type="molecule type" value="Genomic_DNA"/>
</dbReference>
<evidence type="ECO:0000256" key="1">
    <source>
        <dbReference type="SAM" id="MobiDB-lite"/>
    </source>
</evidence>
<dbReference type="AlphaFoldDB" id="A0A4U5N4H9"/>
<feature type="region of interest" description="Disordered" evidence="1">
    <location>
        <begin position="98"/>
        <end position="146"/>
    </location>
</feature>
<sequence>MLPSAGFNAASPGFQAIASGAFGAVSPYSADLLSQVGVLPPTNIRIYNRVLQAKDDTGKRQVLRENLRLEQYINLTQLATLKQTMERIEKEVVDNMKVEPMEEPFEQAKQEEAATSEDPQGEPESTAAPEEPQRKRSMPIEGEGGPLEKAMRHTMAMNATATAVATAVGPVPEGEAAKSSSARPVAPQAPLSYRNVAPLRKNSATTHNSQPVFMRRPSTVVTPMMGHTLLPQFPNATMAPGMPMASAIPMASTMPTTSAAPMASGIASPSGNSGFDVVDVLLEYGQINSGGVPKVTALCHVPLNCVPQHVLARAYQKRQAGFGQAGGNIFAPWLNSNSPVVESPMFQKSQVAKASSPPQLTRVPSTDECIRVAEPEAAATPKSKGVPEAEPLETKPGNE</sequence>
<reference evidence="2 3" key="2">
    <citation type="journal article" date="2019" name="G3 (Bethesda)">
        <title>Hybrid Assembly of the Genome of the Entomopathogenic Nematode Steinernema carpocapsae Identifies the X-Chromosome.</title>
        <authorList>
            <person name="Serra L."/>
            <person name="Macchietto M."/>
            <person name="Macias-Munoz A."/>
            <person name="McGill C.J."/>
            <person name="Rodriguez I.M."/>
            <person name="Rodriguez B."/>
            <person name="Murad R."/>
            <person name="Mortazavi A."/>
        </authorList>
    </citation>
    <scope>NUCLEOTIDE SEQUENCE [LARGE SCALE GENOMIC DNA]</scope>
    <source>
        <strain evidence="2 3">ALL</strain>
    </source>
</reference>
<reference evidence="2 3" key="1">
    <citation type="journal article" date="2015" name="Genome Biol.">
        <title>Comparative genomics of Steinernema reveals deeply conserved gene regulatory networks.</title>
        <authorList>
            <person name="Dillman A.R."/>
            <person name="Macchietto M."/>
            <person name="Porter C.F."/>
            <person name="Rogers A."/>
            <person name="Williams B."/>
            <person name="Antoshechkin I."/>
            <person name="Lee M.M."/>
            <person name="Goodwin Z."/>
            <person name="Lu X."/>
            <person name="Lewis E.E."/>
            <person name="Goodrich-Blair H."/>
            <person name="Stock S.P."/>
            <person name="Adams B.J."/>
            <person name="Sternberg P.W."/>
            <person name="Mortazavi A."/>
        </authorList>
    </citation>
    <scope>NUCLEOTIDE SEQUENCE [LARGE SCALE GENOMIC DNA]</scope>
    <source>
        <strain evidence="2 3">ALL</strain>
    </source>
</reference>